<dbReference type="AlphaFoldDB" id="A0A1W1I163"/>
<keyword evidence="2" id="KW-1185">Reference proteome</keyword>
<proteinExistence type="predicted"/>
<sequence>MKSLGTRSWTNHRIARRSALVPRADGRSLDALRSVPEDRGEIWKEKLAGGLGIEPR</sequence>
<evidence type="ECO:0000313" key="1">
    <source>
        <dbReference type="EMBL" id="SLM46738.1"/>
    </source>
</evidence>
<accession>A0A1W1I163</accession>
<evidence type="ECO:0000313" key="2">
    <source>
        <dbReference type="Proteomes" id="UP000192042"/>
    </source>
</evidence>
<dbReference type="Proteomes" id="UP000192042">
    <property type="component" value="Chromosome I"/>
</dbReference>
<dbReference type="KEGG" id="nja:NSJP_0566"/>
<organism evidence="1 2">
    <name type="scientific">Nitrospira japonica</name>
    <dbReference type="NCBI Taxonomy" id="1325564"/>
    <lineage>
        <taxon>Bacteria</taxon>
        <taxon>Pseudomonadati</taxon>
        <taxon>Nitrospirota</taxon>
        <taxon>Nitrospiria</taxon>
        <taxon>Nitrospirales</taxon>
        <taxon>Nitrospiraceae</taxon>
        <taxon>Nitrospira</taxon>
    </lineage>
</organism>
<protein>
    <submittedName>
        <fullName evidence="1">Uncharacterized protein</fullName>
    </submittedName>
</protein>
<gene>
    <name evidence="1" type="ORF">NSJP_0566</name>
</gene>
<name>A0A1W1I163_9BACT</name>
<dbReference type="EMBL" id="LT828648">
    <property type="protein sequence ID" value="SLM46738.1"/>
    <property type="molecule type" value="Genomic_DNA"/>
</dbReference>
<reference evidence="1 2" key="1">
    <citation type="submission" date="2017-03" db="EMBL/GenBank/DDBJ databases">
        <authorList>
            <person name="Afonso C.L."/>
            <person name="Miller P.J."/>
            <person name="Scott M.A."/>
            <person name="Spackman E."/>
            <person name="Goraichik I."/>
            <person name="Dimitrov K.M."/>
            <person name="Suarez D.L."/>
            <person name="Swayne D.E."/>
        </authorList>
    </citation>
    <scope>NUCLEOTIDE SEQUENCE [LARGE SCALE GENOMIC DNA]</scope>
    <source>
        <strain evidence="1">Genome sequencing of Nitrospira japonica strain NJ11</strain>
    </source>
</reference>